<organism evidence="1 2">
    <name type="scientific">Mycobacteroides abscessus subsp. abscessus</name>
    <dbReference type="NCBI Taxonomy" id="1185650"/>
    <lineage>
        <taxon>Bacteria</taxon>
        <taxon>Bacillati</taxon>
        <taxon>Actinomycetota</taxon>
        <taxon>Actinomycetes</taxon>
        <taxon>Mycobacteriales</taxon>
        <taxon>Mycobacteriaceae</taxon>
        <taxon>Mycobacteroides</taxon>
        <taxon>Mycobacteroides abscessus</taxon>
    </lineage>
</organism>
<accession>A0AB38D140</accession>
<dbReference type="AlphaFoldDB" id="A0AB38D140"/>
<comment type="caution">
    <text evidence="1">The sequence shown here is derived from an EMBL/GenBank/DDBJ whole genome shotgun (WGS) entry which is preliminary data.</text>
</comment>
<sequence>MSAQVHLLVKYVGGKPSLALGNSGNSRSYTKKGVAKNYAESAGGDIRILTVTIPDEGVVGEGLWPELLPQVAVSWS</sequence>
<proteinExistence type="predicted"/>
<dbReference type="EMBL" id="FSHM01000004">
    <property type="protein sequence ID" value="SIB16471.1"/>
    <property type="molecule type" value="Genomic_DNA"/>
</dbReference>
<gene>
    <name evidence="1" type="ORF">SAMEA2070301_03077</name>
</gene>
<evidence type="ECO:0000313" key="2">
    <source>
        <dbReference type="Proteomes" id="UP000185210"/>
    </source>
</evidence>
<name>A0AB38D140_9MYCO</name>
<dbReference type="RefSeq" id="WP_131822697.1">
    <property type="nucleotide sequence ID" value="NZ_FSHJ01000005.1"/>
</dbReference>
<dbReference type="Proteomes" id="UP000185210">
    <property type="component" value="Unassembled WGS sequence"/>
</dbReference>
<reference evidence="1 2" key="1">
    <citation type="submission" date="2016-11" db="EMBL/GenBank/DDBJ databases">
        <authorList>
            <consortium name="Pathogen Informatics"/>
        </authorList>
    </citation>
    <scope>NUCLEOTIDE SEQUENCE [LARGE SCALE GENOMIC DNA]</scope>
    <source>
        <strain evidence="1 2">104</strain>
    </source>
</reference>
<evidence type="ECO:0000313" key="1">
    <source>
        <dbReference type="EMBL" id="SIB16471.1"/>
    </source>
</evidence>
<protein>
    <submittedName>
        <fullName evidence="1">Uncharacterized protein</fullName>
    </submittedName>
</protein>